<dbReference type="Pfam" id="PF16477">
    <property type="entry name" value="DUF5054"/>
    <property type="match status" value="1"/>
</dbReference>
<keyword evidence="1" id="KW-0472">Membrane</keyword>
<dbReference type="EMBL" id="CAJOBB010000008">
    <property type="protein sequence ID" value="CAF3506977.1"/>
    <property type="molecule type" value="Genomic_DNA"/>
</dbReference>
<evidence type="ECO:0008006" key="5">
    <source>
        <dbReference type="Google" id="ProtNLM"/>
    </source>
</evidence>
<dbReference type="InterPro" id="IPR032482">
    <property type="entry name" value="DUF5054"/>
</dbReference>
<organism evidence="2 4">
    <name type="scientific">Adineta steineri</name>
    <dbReference type="NCBI Taxonomy" id="433720"/>
    <lineage>
        <taxon>Eukaryota</taxon>
        <taxon>Metazoa</taxon>
        <taxon>Spiralia</taxon>
        <taxon>Gnathifera</taxon>
        <taxon>Rotifera</taxon>
        <taxon>Eurotatoria</taxon>
        <taxon>Bdelloidea</taxon>
        <taxon>Adinetida</taxon>
        <taxon>Adinetidae</taxon>
        <taxon>Adineta</taxon>
    </lineage>
</organism>
<comment type="caution">
    <text evidence="2">The sequence shown here is derived from an EMBL/GenBank/DDBJ whole genome shotgun (WGS) entry which is preliminary data.</text>
</comment>
<proteinExistence type="predicted"/>
<sequence>MKTFFYRSYLNSIVVNNAQQIVASQTIMFRFIFCLFLFLVYHQLLRLNSSTTTIYPWIKQVHVVSMTHLDVGFTNFAANVCSLYFNEHLPNAARLAQELRDRGGNERFIFTTHPWILLEFFDNIAQCTNERPNRTTIELVEKAIKQGDITWHAHAFSMFIPMMDKNLFNISLSISSILDDRFYQNRKTSASHKDDMGHPISTIPIFADNGIKSVHIGVNLNCHGADLPPAFIWKHEETNTELLVMMYNKPTATTPCSAEACIYGGDVVLPGFDQAMIYHFTLDNTGPPHNITDVIRVWSQIQTHYPSAEIIASNLETFSQSLLESYKDQLPIITDEWGTTWLYGVAADPYKQSAYRQISRLLNEQEYSSSPSLFNYTFRLLKNPEHNWGLCTGCYLKKENYAFNYHNDEFSHVRNGSDFQLLEQGWKEARSYLYPLSSSDPSLINLINNTLKQLELSIPDLSQFIPISLPINRTKDYFLFQTTLFSVGFNYTSGAIVFLQDKQGRNFSNINNTLGNIQYKTYSNDDFNRFNLQYNPNCGPPCGDFAKPGLTNSPSQTSYPYVISIWKDNINKTFLIELTFPNEIIEDYGGSKTIWLNYTFTIESKPTISIELQWFNKTATRLPESIWIEFNPILPVIANTCDQWKIDVLGYDVNPSKIVDYGSRRLHAIGHNGVRFYDDKSEIPLFTLYSLDAPLLSIGSSDYLLNFDNSIPDCQGINNNGLFINLHNNLWNTAFPIYYEQDAKFRFKMDFLPEWMQIIQKK</sequence>
<evidence type="ECO:0000313" key="2">
    <source>
        <dbReference type="EMBL" id="CAF1079290.1"/>
    </source>
</evidence>
<evidence type="ECO:0000313" key="3">
    <source>
        <dbReference type="EMBL" id="CAF3506977.1"/>
    </source>
</evidence>
<protein>
    <recommendedName>
        <fullName evidence="5">Glycoside hydrolase family 38 N-terminal domain-containing protein</fullName>
    </recommendedName>
</protein>
<reference evidence="2" key="1">
    <citation type="submission" date="2021-02" db="EMBL/GenBank/DDBJ databases">
        <authorList>
            <person name="Nowell W R."/>
        </authorList>
    </citation>
    <scope>NUCLEOTIDE SEQUENCE</scope>
</reference>
<name>A0A814MI49_9BILA</name>
<dbReference type="EMBL" id="CAJNOE010000239">
    <property type="protein sequence ID" value="CAF1079290.1"/>
    <property type="molecule type" value="Genomic_DNA"/>
</dbReference>
<evidence type="ECO:0000256" key="1">
    <source>
        <dbReference type="SAM" id="Phobius"/>
    </source>
</evidence>
<keyword evidence="1" id="KW-1133">Transmembrane helix</keyword>
<dbReference type="Proteomes" id="UP000663860">
    <property type="component" value="Unassembled WGS sequence"/>
</dbReference>
<evidence type="ECO:0000313" key="4">
    <source>
        <dbReference type="Proteomes" id="UP000663860"/>
    </source>
</evidence>
<accession>A0A814MI49</accession>
<gene>
    <name evidence="2" type="ORF">IZO911_LOCUS21867</name>
    <name evidence="3" type="ORF">KXQ929_LOCUS389</name>
</gene>
<keyword evidence="1" id="KW-0812">Transmembrane</keyword>
<dbReference type="AlphaFoldDB" id="A0A814MI49"/>
<dbReference type="Proteomes" id="UP000663868">
    <property type="component" value="Unassembled WGS sequence"/>
</dbReference>
<feature type="transmembrane region" description="Helical" evidence="1">
    <location>
        <begin position="21"/>
        <end position="41"/>
    </location>
</feature>